<accession>A0A172RX40</accession>
<comment type="subcellular location">
    <subcellularLocation>
        <location evidence="1">Cell envelope</location>
    </subcellularLocation>
</comment>
<dbReference type="InterPro" id="IPR038266">
    <property type="entry name" value="NapC/NirT_cytc_sf"/>
</dbReference>
<keyword evidence="6" id="KW-0408">Iron</keyword>
<feature type="region of interest" description="Disordered" evidence="7">
    <location>
        <begin position="1"/>
        <end position="25"/>
    </location>
</feature>
<evidence type="ECO:0000256" key="1">
    <source>
        <dbReference type="ARBA" id="ARBA00004196"/>
    </source>
</evidence>
<gene>
    <name evidence="10" type="ORF">SAMN02910314_00782</name>
</gene>
<keyword evidence="8" id="KW-0812">Transmembrane</keyword>
<dbReference type="Gene3D" id="1.10.3820.10">
    <property type="entry name" value="Di-heme elbow motif domain"/>
    <property type="match status" value="1"/>
</dbReference>
<dbReference type="Pfam" id="PF14537">
    <property type="entry name" value="Cytochrom_c3_2"/>
    <property type="match status" value="1"/>
</dbReference>
<keyword evidence="2" id="KW-0813">Transport</keyword>
<keyword evidence="11" id="KW-1185">Reference proteome</keyword>
<dbReference type="SUPFAM" id="SSF48695">
    <property type="entry name" value="Multiheme cytochromes"/>
    <property type="match status" value="1"/>
</dbReference>
<keyword evidence="5" id="KW-0249">Electron transport</keyword>
<evidence type="ECO:0000256" key="5">
    <source>
        <dbReference type="ARBA" id="ARBA00022982"/>
    </source>
</evidence>
<evidence type="ECO:0000256" key="7">
    <source>
        <dbReference type="SAM" id="MobiDB-lite"/>
    </source>
</evidence>
<evidence type="ECO:0000313" key="10">
    <source>
        <dbReference type="EMBL" id="SEO64650.1"/>
    </source>
</evidence>
<dbReference type="KEGG" id="ddt:AAY81_02670"/>
<name>A0A172RX40_9ACTN</name>
<evidence type="ECO:0000256" key="2">
    <source>
        <dbReference type="ARBA" id="ARBA00022448"/>
    </source>
</evidence>
<dbReference type="EMBL" id="FOEC01000003">
    <property type="protein sequence ID" value="SEO64650.1"/>
    <property type="molecule type" value="Genomic_DNA"/>
</dbReference>
<feature type="compositionally biased region" description="Polar residues" evidence="7">
    <location>
        <begin position="7"/>
        <end position="25"/>
    </location>
</feature>
<dbReference type="GO" id="GO:0046872">
    <property type="term" value="F:metal ion binding"/>
    <property type="evidence" value="ECO:0007669"/>
    <property type="project" value="UniProtKB-KW"/>
</dbReference>
<dbReference type="OrthoDB" id="5397337at2"/>
<dbReference type="AlphaFoldDB" id="A0A172RX40"/>
<evidence type="ECO:0000256" key="3">
    <source>
        <dbReference type="ARBA" id="ARBA00022617"/>
    </source>
</evidence>
<dbReference type="Gene3D" id="1.10.1130.10">
    <property type="entry name" value="Flavocytochrome C3, Chain A"/>
    <property type="match status" value="1"/>
</dbReference>
<keyword evidence="8" id="KW-0472">Membrane</keyword>
<evidence type="ECO:0000256" key="6">
    <source>
        <dbReference type="ARBA" id="ARBA00023004"/>
    </source>
</evidence>
<evidence type="ECO:0000256" key="8">
    <source>
        <dbReference type="SAM" id="Phobius"/>
    </source>
</evidence>
<keyword evidence="4" id="KW-0479">Metal-binding</keyword>
<keyword evidence="8" id="KW-1133">Transmembrane helix</keyword>
<dbReference type="RefSeq" id="WP_066661053.1">
    <property type="nucleotide sequence ID" value="NZ_CP011402.1"/>
</dbReference>
<dbReference type="InterPro" id="IPR012286">
    <property type="entry name" value="Tetrahaem_cytochrome"/>
</dbReference>
<feature type="transmembrane region" description="Helical" evidence="8">
    <location>
        <begin position="31"/>
        <end position="51"/>
    </location>
</feature>
<dbReference type="STRING" id="79604.AAY81_02670"/>
<sequence>MAEKDTSAQQEQTTDGALEGQPSTASKRNKWVVPGVIVAVIIVLGIGFGVWHESPTFCNAVCHDPMDPYVESVTNGHVGMAAYDHVQAGKNCLSCHQPKLTEQVSEVMIWTSDAFTTDEEGWLAPSKDFASEEFCARSGCHDMSEVISSTWGFEGNAAQYNPHSSHQDQALECGDCHKAHSTSVLVCNDCHALNAPEGWEG</sequence>
<feature type="domain" description="Tetrahaem cytochrome" evidence="9">
    <location>
        <begin position="85"/>
        <end position="191"/>
    </location>
</feature>
<dbReference type="PATRIC" id="fig|79604.3.peg.543"/>
<dbReference type="GO" id="GO:0030313">
    <property type="term" value="C:cell envelope"/>
    <property type="evidence" value="ECO:0007669"/>
    <property type="project" value="UniProtKB-SubCell"/>
</dbReference>
<protein>
    <submittedName>
        <fullName evidence="10">Cytochrome c3</fullName>
    </submittedName>
</protein>
<proteinExistence type="predicted"/>
<organism evidence="10 11">
    <name type="scientific">Denitrobacterium detoxificans</name>
    <dbReference type="NCBI Taxonomy" id="79604"/>
    <lineage>
        <taxon>Bacteria</taxon>
        <taxon>Bacillati</taxon>
        <taxon>Actinomycetota</taxon>
        <taxon>Coriobacteriia</taxon>
        <taxon>Eggerthellales</taxon>
        <taxon>Eggerthellaceae</taxon>
        <taxon>Denitrobacterium</taxon>
    </lineage>
</organism>
<evidence type="ECO:0000259" key="9">
    <source>
        <dbReference type="Pfam" id="PF14537"/>
    </source>
</evidence>
<dbReference type="InterPro" id="IPR036280">
    <property type="entry name" value="Multihaem_cyt_sf"/>
</dbReference>
<evidence type="ECO:0000256" key="4">
    <source>
        <dbReference type="ARBA" id="ARBA00022723"/>
    </source>
</evidence>
<keyword evidence="3" id="KW-0349">Heme</keyword>
<reference evidence="11" key="1">
    <citation type="submission" date="2016-10" db="EMBL/GenBank/DDBJ databases">
        <authorList>
            <person name="Varghese N."/>
        </authorList>
    </citation>
    <scope>NUCLEOTIDE SEQUENCE [LARGE SCALE GENOMIC DNA]</scope>
    <source>
        <strain evidence="11">DSM 21843</strain>
    </source>
</reference>
<evidence type="ECO:0000313" key="11">
    <source>
        <dbReference type="Proteomes" id="UP000182975"/>
    </source>
</evidence>
<dbReference type="Proteomes" id="UP000182975">
    <property type="component" value="Unassembled WGS sequence"/>
</dbReference>